<gene>
    <name evidence="1" type="ORF">J4478_00090</name>
</gene>
<comment type="caution">
    <text evidence="1">The sequence shown here is derived from an EMBL/GenBank/DDBJ whole genome shotgun (WGS) entry which is preliminary data.</text>
</comment>
<dbReference type="Proteomes" id="UP000680185">
    <property type="component" value="Unassembled WGS sequence"/>
</dbReference>
<dbReference type="AlphaFoldDB" id="A0A8T4KRQ4"/>
<organism evidence="1 2">
    <name type="scientific">Candidatus Iainarchaeum sp</name>
    <dbReference type="NCBI Taxonomy" id="3101447"/>
    <lineage>
        <taxon>Archaea</taxon>
        <taxon>Candidatus Iainarchaeota</taxon>
        <taxon>Candidatus Iainarchaeia</taxon>
        <taxon>Candidatus Iainarchaeales</taxon>
        <taxon>Candidatus Iainarchaeaceae</taxon>
        <taxon>Candidatus Iainarchaeum</taxon>
    </lineage>
</organism>
<evidence type="ECO:0000313" key="2">
    <source>
        <dbReference type="Proteomes" id="UP000680185"/>
    </source>
</evidence>
<dbReference type="EMBL" id="JAGVWB010000001">
    <property type="protein sequence ID" value="MBS3057788.1"/>
    <property type="molecule type" value="Genomic_DNA"/>
</dbReference>
<reference evidence="1" key="1">
    <citation type="submission" date="2021-03" db="EMBL/GenBank/DDBJ databases">
        <authorList>
            <person name="Jaffe A."/>
        </authorList>
    </citation>
    <scope>NUCLEOTIDE SEQUENCE</scope>
    <source>
        <strain evidence="1">RIFCSPLOWO2_01_FULL_43_13</strain>
    </source>
</reference>
<evidence type="ECO:0000313" key="1">
    <source>
        <dbReference type="EMBL" id="MBS3057788.1"/>
    </source>
</evidence>
<protein>
    <submittedName>
        <fullName evidence="1">Uncharacterized protein</fullName>
    </submittedName>
</protein>
<proteinExistence type="predicted"/>
<sequence length="246" mass="28838">MSVEWPLSVKQIYNKVSKESKSGISYQAVHKVVQELVGNKVIERHGTEFSLSKKWIQNNKSFFDGLNLNYSGIPSESVLLFNNLYEVDKFLVELCHKGLVGKKNPEVCLYWNHFWIPLLISKKEYFEMKLLAEMADGYSVTPAKTVLDQWCANFWRKSNLKVKIGVKQNSFADLLVFEDIVVQVFYPKKIKDPLNSFFSKTKKIRDLDREKLFEQIFEKPVKIPVILTVNKWVAEELKNRIKEYFK</sequence>
<name>A0A8T4KRQ4_9ARCH</name>
<accession>A0A8T4KRQ4</accession>
<reference evidence="1" key="2">
    <citation type="submission" date="2021-05" db="EMBL/GenBank/DDBJ databases">
        <title>Protein family content uncovers lineage relationships and bacterial pathway maintenance mechanisms in DPANN archaea.</title>
        <authorList>
            <person name="Castelle C.J."/>
            <person name="Meheust R."/>
            <person name="Jaffe A.L."/>
            <person name="Seitz K."/>
            <person name="Gong X."/>
            <person name="Baker B.J."/>
            <person name="Banfield J.F."/>
        </authorList>
    </citation>
    <scope>NUCLEOTIDE SEQUENCE</scope>
    <source>
        <strain evidence="1">RIFCSPLOWO2_01_FULL_43_13</strain>
    </source>
</reference>